<dbReference type="GO" id="GO:0003700">
    <property type="term" value="F:DNA-binding transcription factor activity"/>
    <property type="evidence" value="ECO:0007669"/>
    <property type="project" value="InterPro"/>
</dbReference>
<dbReference type="Proteomes" id="UP000198727">
    <property type="component" value="Unassembled WGS sequence"/>
</dbReference>
<dbReference type="InterPro" id="IPR000835">
    <property type="entry name" value="HTH_MarR-typ"/>
</dbReference>
<keyword evidence="3" id="KW-0418">Kinase</keyword>
<dbReference type="CDD" id="cd00090">
    <property type="entry name" value="HTH_ARSR"/>
    <property type="match status" value="1"/>
</dbReference>
<dbReference type="InterPro" id="IPR043129">
    <property type="entry name" value="ATPase_NBD"/>
</dbReference>
<dbReference type="SUPFAM" id="SSF46785">
    <property type="entry name" value="Winged helix' DNA-binding domain"/>
    <property type="match status" value="1"/>
</dbReference>
<sequence>MRDGSPRLLREINDRAALDILLREGPLTRADLEELVGLSKPATAQLLARLERDGMVVRDGVRNGARGPRAQLWRVAGSVAHVAAVDLTPHGAEFVIADITGRELAEHRAHLPIAAGSDVVGAFTAALTDAAAVAGRTLADLRHVVVGTPGALDPRTGRLESAPHLPGWCGFDLRGRLRDALGTPVTVENDVNLVALQELAAAEATGVRDFVLVWLDEGVGGAVVLDGRLRRGASGAGGEVDWLRVPDPAAADTGIGRSGTRWGDLVDSPAIVALATAHGMSADTGWAAVGAAVEAGEGGQGFLTDLARRIAVGVAGVVSVVDPELVLLCGEVTKVGGTVLADLVAGELHRLVVPRTPVGLTTVPGNAVRAGALHSALATARVDVFGLASPAGPVPYRSRSVDAPLGRAHALHDPHRTP</sequence>
<proteinExistence type="inferred from homology"/>
<evidence type="ECO:0000313" key="3">
    <source>
        <dbReference type="EMBL" id="SFQ58752.1"/>
    </source>
</evidence>
<name>A0A1I5ZQN8_9PSEU</name>
<evidence type="ECO:0000256" key="1">
    <source>
        <dbReference type="ARBA" id="ARBA00006479"/>
    </source>
</evidence>
<comment type="similarity">
    <text evidence="1">Belongs to the ROK (NagC/XylR) family.</text>
</comment>
<gene>
    <name evidence="3" type="ORF">SAMN05421810_11056</name>
</gene>
<dbReference type="Gene3D" id="1.10.10.10">
    <property type="entry name" value="Winged helix-like DNA-binding domain superfamily/Winged helix DNA-binding domain"/>
    <property type="match status" value="1"/>
</dbReference>
<dbReference type="RefSeq" id="WP_424923310.1">
    <property type="nucleotide sequence ID" value="NZ_SOEP01000010.1"/>
</dbReference>
<evidence type="ECO:0000259" key="2">
    <source>
        <dbReference type="Pfam" id="PF12802"/>
    </source>
</evidence>
<dbReference type="Pfam" id="PF12802">
    <property type="entry name" value="MarR_2"/>
    <property type="match status" value="1"/>
</dbReference>
<reference evidence="4" key="1">
    <citation type="submission" date="2016-10" db="EMBL/GenBank/DDBJ databases">
        <authorList>
            <person name="Varghese N."/>
            <person name="Submissions S."/>
        </authorList>
    </citation>
    <scope>NUCLEOTIDE SEQUENCE [LARGE SCALE GENOMIC DNA]</scope>
    <source>
        <strain evidence="4">CGMCC 4.5579</strain>
    </source>
</reference>
<dbReference type="InterPro" id="IPR011991">
    <property type="entry name" value="ArsR-like_HTH"/>
</dbReference>
<dbReference type="InterPro" id="IPR000600">
    <property type="entry name" value="ROK"/>
</dbReference>
<evidence type="ECO:0000313" key="4">
    <source>
        <dbReference type="Proteomes" id="UP000198727"/>
    </source>
</evidence>
<dbReference type="InterPro" id="IPR036388">
    <property type="entry name" value="WH-like_DNA-bd_sf"/>
</dbReference>
<dbReference type="STRING" id="587909.SAMN05421810_11056"/>
<dbReference type="InterPro" id="IPR036390">
    <property type="entry name" value="WH_DNA-bd_sf"/>
</dbReference>
<dbReference type="Gene3D" id="3.30.420.40">
    <property type="match status" value="2"/>
</dbReference>
<dbReference type="AlphaFoldDB" id="A0A1I5ZQN8"/>
<organism evidence="3 4">
    <name type="scientific">Amycolatopsis arida</name>
    <dbReference type="NCBI Taxonomy" id="587909"/>
    <lineage>
        <taxon>Bacteria</taxon>
        <taxon>Bacillati</taxon>
        <taxon>Actinomycetota</taxon>
        <taxon>Actinomycetes</taxon>
        <taxon>Pseudonocardiales</taxon>
        <taxon>Pseudonocardiaceae</taxon>
        <taxon>Amycolatopsis</taxon>
    </lineage>
</organism>
<dbReference type="PANTHER" id="PTHR18964:SF149">
    <property type="entry name" value="BIFUNCTIONAL UDP-N-ACETYLGLUCOSAMINE 2-EPIMERASE_N-ACETYLMANNOSAMINE KINASE"/>
    <property type="match status" value="1"/>
</dbReference>
<dbReference type="EMBL" id="FOWW01000010">
    <property type="protein sequence ID" value="SFQ58752.1"/>
    <property type="molecule type" value="Genomic_DNA"/>
</dbReference>
<dbReference type="PANTHER" id="PTHR18964">
    <property type="entry name" value="ROK (REPRESSOR, ORF, KINASE) FAMILY"/>
    <property type="match status" value="1"/>
</dbReference>
<dbReference type="GO" id="GO:0016301">
    <property type="term" value="F:kinase activity"/>
    <property type="evidence" value="ECO:0007669"/>
    <property type="project" value="UniProtKB-KW"/>
</dbReference>
<dbReference type="SUPFAM" id="SSF53067">
    <property type="entry name" value="Actin-like ATPase domain"/>
    <property type="match status" value="1"/>
</dbReference>
<accession>A0A1I5ZQN8</accession>
<dbReference type="Pfam" id="PF00480">
    <property type="entry name" value="ROK"/>
    <property type="match status" value="1"/>
</dbReference>
<protein>
    <submittedName>
        <fullName evidence="3">Sugar kinase of the NBD/HSP70 family, may contain an N-terminal HTH domain</fullName>
    </submittedName>
</protein>
<keyword evidence="3" id="KW-0808">Transferase</keyword>
<feature type="domain" description="HTH marR-type" evidence="2">
    <location>
        <begin position="17"/>
        <end position="66"/>
    </location>
</feature>
<keyword evidence="4" id="KW-1185">Reference proteome</keyword>
<dbReference type="CDD" id="cd23763">
    <property type="entry name" value="ASKHA_ATPase_ROK"/>
    <property type="match status" value="1"/>
</dbReference>